<dbReference type="RefSeq" id="WP_285097959.1">
    <property type="nucleotide sequence ID" value="NZ_JARTOI010000001.1"/>
</dbReference>
<reference evidence="1" key="1">
    <citation type="submission" date="2023-01" db="EMBL/GenBank/DDBJ databases">
        <title>Genomic dissection of endemic carbapenem resistance: metallo-beta-lactamase gene dissemination through clonal, plasmid and integron transfer pathways.</title>
        <authorList>
            <person name="Macesic N."/>
        </authorList>
    </citation>
    <scope>NUCLEOTIDE SEQUENCE</scope>
    <source>
        <strain evidence="1">CPO382</strain>
    </source>
</reference>
<organism evidence="1 2">
    <name type="scientific">Serratia nevei</name>
    <dbReference type="NCBI Taxonomy" id="2703794"/>
    <lineage>
        <taxon>Bacteria</taxon>
        <taxon>Pseudomonadati</taxon>
        <taxon>Pseudomonadota</taxon>
        <taxon>Gammaproteobacteria</taxon>
        <taxon>Enterobacterales</taxon>
        <taxon>Yersiniaceae</taxon>
        <taxon>Serratia</taxon>
    </lineage>
</organism>
<protein>
    <submittedName>
        <fullName evidence="1">Uncharacterized protein</fullName>
    </submittedName>
</protein>
<gene>
    <name evidence="1" type="ORF">P9921_00855</name>
</gene>
<dbReference type="EMBL" id="JARTOI010000001">
    <property type="protein sequence ID" value="MDK5169040.1"/>
    <property type="molecule type" value="Genomic_DNA"/>
</dbReference>
<name>A0ABT7G5K2_9GAMM</name>
<accession>A0ABT7G5K2</accession>
<sequence length="157" mass="18200">MKLIKQDDVYGLMQRTCKVKYVSYGSDEQTNYYFYDKENGFEVVFHIPTISKNDFERLNVRGMSEDEVRKVFTETIQSFGGDGFEPFNIHCVEPCLVLESAYQMLVENFNELFHETNRGLLNDMLCYANEGIVRSGGMTERANTVLDSAKEWLIKNT</sequence>
<dbReference type="Proteomes" id="UP001174748">
    <property type="component" value="Unassembled WGS sequence"/>
</dbReference>
<keyword evidence="2" id="KW-1185">Reference proteome</keyword>
<comment type="caution">
    <text evidence="1">The sequence shown here is derived from an EMBL/GenBank/DDBJ whole genome shotgun (WGS) entry which is preliminary data.</text>
</comment>
<evidence type="ECO:0000313" key="2">
    <source>
        <dbReference type="Proteomes" id="UP001174748"/>
    </source>
</evidence>
<evidence type="ECO:0000313" key="1">
    <source>
        <dbReference type="EMBL" id="MDK5169040.1"/>
    </source>
</evidence>
<proteinExistence type="predicted"/>